<dbReference type="Gene3D" id="3.80.10.10">
    <property type="entry name" value="Ribonuclease Inhibitor"/>
    <property type="match status" value="1"/>
</dbReference>
<reference evidence="1" key="1">
    <citation type="journal article" date="2020" name="Stud. Mycol.">
        <title>101 Dothideomycetes genomes: a test case for predicting lifestyles and emergence of pathogens.</title>
        <authorList>
            <person name="Haridas S."/>
            <person name="Albert R."/>
            <person name="Binder M."/>
            <person name="Bloem J."/>
            <person name="Labutti K."/>
            <person name="Salamov A."/>
            <person name="Andreopoulos B."/>
            <person name="Baker S."/>
            <person name="Barry K."/>
            <person name="Bills G."/>
            <person name="Bluhm B."/>
            <person name="Cannon C."/>
            <person name="Castanera R."/>
            <person name="Culley D."/>
            <person name="Daum C."/>
            <person name="Ezra D."/>
            <person name="Gonzalez J."/>
            <person name="Henrissat B."/>
            <person name="Kuo A."/>
            <person name="Liang C."/>
            <person name="Lipzen A."/>
            <person name="Lutzoni F."/>
            <person name="Magnuson J."/>
            <person name="Mondo S."/>
            <person name="Nolan M."/>
            <person name="Ohm R."/>
            <person name="Pangilinan J."/>
            <person name="Park H.-J."/>
            <person name="Ramirez L."/>
            <person name="Alfaro M."/>
            <person name="Sun H."/>
            <person name="Tritt A."/>
            <person name="Yoshinaga Y."/>
            <person name="Zwiers L.-H."/>
            <person name="Turgeon B."/>
            <person name="Goodwin S."/>
            <person name="Spatafora J."/>
            <person name="Crous P."/>
            <person name="Grigoriev I."/>
        </authorList>
    </citation>
    <scope>NUCLEOTIDE SEQUENCE</scope>
    <source>
        <strain evidence="1">CBS 115976</strain>
    </source>
</reference>
<evidence type="ECO:0000313" key="1">
    <source>
        <dbReference type="EMBL" id="KAF2672241.1"/>
    </source>
</evidence>
<dbReference type="OrthoDB" id="3945550at2759"/>
<dbReference type="EMBL" id="MU004232">
    <property type="protein sequence ID" value="KAF2672241.1"/>
    <property type="molecule type" value="Genomic_DNA"/>
</dbReference>
<accession>A0A6A6UL58</accession>
<gene>
    <name evidence="1" type="ORF">BT63DRAFT_477034</name>
</gene>
<keyword evidence="2" id="KW-1185">Reference proteome</keyword>
<dbReference type="Proteomes" id="UP000799302">
    <property type="component" value="Unassembled WGS sequence"/>
</dbReference>
<organism evidence="1 2">
    <name type="scientific">Microthyrium microscopicum</name>
    <dbReference type="NCBI Taxonomy" id="703497"/>
    <lineage>
        <taxon>Eukaryota</taxon>
        <taxon>Fungi</taxon>
        <taxon>Dikarya</taxon>
        <taxon>Ascomycota</taxon>
        <taxon>Pezizomycotina</taxon>
        <taxon>Dothideomycetes</taxon>
        <taxon>Dothideomycetes incertae sedis</taxon>
        <taxon>Microthyriales</taxon>
        <taxon>Microthyriaceae</taxon>
        <taxon>Microthyrium</taxon>
    </lineage>
</organism>
<dbReference type="SUPFAM" id="SSF52047">
    <property type="entry name" value="RNI-like"/>
    <property type="match status" value="1"/>
</dbReference>
<dbReference type="AlphaFoldDB" id="A0A6A6UL58"/>
<name>A0A6A6UL58_9PEZI</name>
<dbReference type="InterPro" id="IPR032675">
    <property type="entry name" value="LRR_dom_sf"/>
</dbReference>
<sequence length="649" mass="73420">MGVDMDSKMPRRKLDSLPVELLVMICEQLAIVHKPSLKSIACVNKTLRDATIPSLFATVKFTILDLAQLVDALQRLPSDAIPVVKHFIVDRWLWVPNWPEHIDLTNSGRYIASWSSEQEDPTADVFFPPRHILHPKREPRILENSSAQSDSVWDPLANVIAQMTLLSELTWKSESRLPMCLLTQIHKSHSGCKLRIDSFRFSNRDGKLDAHEYAIATSPCLYGIRFNQWYQAADHPHADGATRALVKGIAPNLKEVSLIEWDNTWGKGWSRRTWRGVPGNVSFNAYTHGAMGSLTTLVLDGTNNIRGWRDATQFPLLRTLAVVGINAETVEHLAKCQLPSLTSLFLAPQSLSVFEGSELVFQMVQQLARTGSRLQELSLGEQPYPKMIWPALEIFGKSLKKFCLYSGFSKHAFVWGVPMLEKIRSLCPQLEELSLQVPRTFGDKQEVAIYQALGSFPRLRRIHVALNCAVETKFIELSDSGWKWSGHSFETLQNKSAAATANPFCFSVLINCCIDEVLAKSIFAAICSGKTLDSFPLEILKIESTNTKQGEKLSNKPWEDRFSDQMQTTVEILARKWLITVNPNQDRPNELISVQFGPRYQQDLHTQPWWFAWLSSSEQAAMKELWPDSENMAFTNVDLLQICHSFPLT</sequence>
<evidence type="ECO:0000313" key="2">
    <source>
        <dbReference type="Proteomes" id="UP000799302"/>
    </source>
</evidence>
<proteinExistence type="predicted"/>
<protein>
    <submittedName>
        <fullName evidence="1">Uncharacterized protein</fullName>
    </submittedName>
</protein>